<organism evidence="2 3">
    <name type="scientific">Candidatus Aeolococcus gillhamiae</name>
    <dbReference type="NCBI Taxonomy" id="3127015"/>
    <lineage>
        <taxon>Bacteria</taxon>
        <taxon>Bacillati</taxon>
        <taxon>Candidatus Dormiibacterota</taxon>
        <taxon>Candidatus Dormibacteria</taxon>
        <taxon>Candidatus Aeolococcales</taxon>
        <taxon>Candidatus Aeolococcaceae</taxon>
        <taxon>Candidatus Aeolococcus</taxon>
    </lineage>
</organism>
<name>A0A2W5Z8I0_9BACT</name>
<dbReference type="Proteomes" id="UP000248724">
    <property type="component" value="Unassembled WGS sequence"/>
</dbReference>
<sequence length="87" mass="9951">MPTEPAQWQIVVLPPAVKVLRQLGRVDRRRIEAAVDRLPTGDVKPPGGRSGEWRLRVCDWRVIYRLDGEQRLIVILAVRPRGSAYKP</sequence>
<keyword evidence="1" id="KW-1277">Toxin-antitoxin system</keyword>
<accession>A0A2W5Z8I0</accession>
<dbReference type="InterPro" id="IPR035093">
    <property type="entry name" value="RelE/ParE_toxin_dom_sf"/>
</dbReference>
<gene>
    <name evidence="2" type="ORF">DLM65_05515</name>
</gene>
<evidence type="ECO:0000256" key="1">
    <source>
        <dbReference type="ARBA" id="ARBA00022649"/>
    </source>
</evidence>
<protein>
    <submittedName>
        <fullName evidence="2">Addiction module toxin RelE</fullName>
    </submittedName>
</protein>
<dbReference type="Gene3D" id="3.30.2310.20">
    <property type="entry name" value="RelE-like"/>
    <property type="match status" value="1"/>
</dbReference>
<dbReference type="AlphaFoldDB" id="A0A2W5Z8I0"/>
<reference evidence="2 3" key="1">
    <citation type="journal article" date="2017" name="Nature">
        <title>Atmospheric trace gases support primary production in Antarctic desert surface soil.</title>
        <authorList>
            <person name="Ji M."/>
            <person name="Greening C."/>
            <person name="Vanwonterghem I."/>
            <person name="Carere C.R."/>
            <person name="Bay S.K."/>
            <person name="Steen J.A."/>
            <person name="Montgomery K."/>
            <person name="Lines T."/>
            <person name="Beardall J."/>
            <person name="van Dorst J."/>
            <person name="Snape I."/>
            <person name="Stott M.B."/>
            <person name="Hugenholtz P."/>
            <person name="Ferrari B.C."/>
        </authorList>
    </citation>
    <scope>NUCLEOTIDE SEQUENCE [LARGE SCALE GENOMIC DNA]</scope>
    <source>
        <strain evidence="2">RRmetagenome_bin12</strain>
    </source>
</reference>
<dbReference type="Pfam" id="PF05016">
    <property type="entry name" value="ParE_toxin"/>
    <property type="match status" value="1"/>
</dbReference>
<evidence type="ECO:0000313" key="2">
    <source>
        <dbReference type="EMBL" id="PZR81649.1"/>
    </source>
</evidence>
<dbReference type="InterPro" id="IPR007712">
    <property type="entry name" value="RelE/ParE_toxin"/>
</dbReference>
<proteinExistence type="predicted"/>
<dbReference type="EMBL" id="QHBU01000102">
    <property type="protein sequence ID" value="PZR81649.1"/>
    <property type="molecule type" value="Genomic_DNA"/>
</dbReference>
<evidence type="ECO:0000313" key="3">
    <source>
        <dbReference type="Proteomes" id="UP000248724"/>
    </source>
</evidence>
<dbReference type="SUPFAM" id="SSF143011">
    <property type="entry name" value="RelE-like"/>
    <property type="match status" value="1"/>
</dbReference>
<comment type="caution">
    <text evidence="2">The sequence shown here is derived from an EMBL/GenBank/DDBJ whole genome shotgun (WGS) entry which is preliminary data.</text>
</comment>